<dbReference type="PANTHER" id="PTHR43791:SF32">
    <property type="entry name" value="MAJOR FACILITATOR SUPERFAMILY (MFS) PROFILE DOMAIN-CONTAINING PROTEIN"/>
    <property type="match status" value="1"/>
</dbReference>
<evidence type="ECO:0000313" key="10">
    <source>
        <dbReference type="Proteomes" id="UP001358614"/>
    </source>
</evidence>
<dbReference type="RefSeq" id="XP_066082333.1">
    <property type="nucleotide sequence ID" value="XM_066226236.1"/>
</dbReference>
<evidence type="ECO:0000256" key="5">
    <source>
        <dbReference type="ARBA" id="ARBA00023136"/>
    </source>
</evidence>
<feature type="transmembrane region" description="Helical" evidence="7">
    <location>
        <begin position="477"/>
        <end position="499"/>
    </location>
</feature>
<dbReference type="PROSITE" id="PS50850">
    <property type="entry name" value="MFS"/>
    <property type="match status" value="1"/>
</dbReference>
<dbReference type="GeneID" id="91101239"/>
<proteinExistence type="predicted"/>
<keyword evidence="10" id="KW-1185">Reference proteome</keyword>
<feature type="transmembrane region" description="Helical" evidence="7">
    <location>
        <begin position="176"/>
        <end position="196"/>
    </location>
</feature>
<dbReference type="InterPro" id="IPR036259">
    <property type="entry name" value="MFS_trans_sf"/>
</dbReference>
<dbReference type="EMBL" id="CP144089">
    <property type="protein sequence ID" value="WWD04366.1"/>
    <property type="molecule type" value="Genomic_DNA"/>
</dbReference>
<dbReference type="Pfam" id="PF07690">
    <property type="entry name" value="MFS_1"/>
    <property type="match status" value="1"/>
</dbReference>
<dbReference type="InterPro" id="IPR011701">
    <property type="entry name" value="MFS"/>
</dbReference>
<dbReference type="InterPro" id="IPR020846">
    <property type="entry name" value="MFS_dom"/>
</dbReference>
<dbReference type="FunFam" id="1.20.1250.20:FF:000516">
    <property type="entry name" value="Alternative sulfate transporter"/>
    <property type="match status" value="1"/>
</dbReference>
<evidence type="ECO:0000256" key="6">
    <source>
        <dbReference type="SAM" id="MobiDB-lite"/>
    </source>
</evidence>
<name>A0AAX4KD80_9TREE</name>
<dbReference type="AlphaFoldDB" id="A0AAX4KD80"/>
<dbReference type="GO" id="GO:0016020">
    <property type="term" value="C:membrane"/>
    <property type="evidence" value="ECO:0007669"/>
    <property type="project" value="UniProtKB-SubCell"/>
</dbReference>
<evidence type="ECO:0000256" key="1">
    <source>
        <dbReference type="ARBA" id="ARBA00004141"/>
    </source>
</evidence>
<feature type="transmembrane region" description="Helical" evidence="7">
    <location>
        <begin position="146"/>
        <end position="164"/>
    </location>
</feature>
<dbReference type="SUPFAM" id="SSF103473">
    <property type="entry name" value="MFS general substrate transporter"/>
    <property type="match status" value="1"/>
</dbReference>
<evidence type="ECO:0000259" key="8">
    <source>
        <dbReference type="PROSITE" id="PS50850"/>
    </source>
</evidence>
<feature type="transmembrane region" description="Helical" evidence="7">
    <location>
        <begin position="76"/>
        <end position="93"/>
    </location>
</feature>
<accession>A0AAX4KD80</accession>
<evidence type="ECO:0000256" key="4">
    <source>
        <dbReference type="ARBA" id="ARBA00022989"/>
    </source>
</evidence>
<keyword evidence="4 7" id="KW-1133">Transmembrane helix</keyword>
<organism evidence="9 10">
    <name type="scientific">Kwoniella europaea PYCC6329</name>
    <dbReference type="NCBI Taxonomy" id="1423913"/>
    <lineage>
        <taxon>Eukaryota</taxon>
        <taxon>Fungi</taxon>
        <taxon>Dikarya</taxon>
        <taxon>Basidiomycota</taxon>
        <taxon>Agaricomycotina</taxon>
        <taxon>Tremellomycetes</taxon>
        <taxon>Tremellales</taxon>
        <taxon>Cryptococcaceae</taxon>
        <taxon>Kwoniella</taxon>
    </lineage>
</organism>
<feature type="domain" description="Major facilitator superfamily (MFS) profile" evidence="8">
    <location>
        <begin position="80"/>
        <end position="500"/>
    </location>
</feature>
<feature type="transmembrane region" description="Helical" evidence="7">
    <location>
        <begin position="240"/>
        <end position="262"/>
    </location>
</feature>
<sequence length="530" mass="58531">MPVARHSHLPDRVLLAAITMVTSIHPQDTSPNPPASPGEKSFTAYDTPSLPSLTGVVAGSEFAWSEAEERAAVRKIDFLVLPLLFFGFYVFQLERGNISNALTDGFLKSVGITQDQFNTGQSLLYLGIILLEIPSNYMLQLVGPRLWISFQVLAFGLVGVLQAFQKGYGGYLATRIMLGVTECGYIPGALFIISTFYKRSELATRNSIFFIGNGLATATSGLLAYGILPLGTRFPSHKGWQWLMIVEGCMSIFIAVLLLLLLPASPHCPKPLFLPIRAWTPNQEKILVARMAKDDEKNNRSSHRLTLKDITSTLSNWRVWPHVLIAICLISQTGALGTYGPTLIKGFNFDTLTANALSSVSGWIGLVTTASFGFFSDRTRIRGPVVVTGLALVWAFWVAFQQKSLSTDRWLKYGLQIMVQGFSIPSHPINATWLSLNCRSPQERSVAMALFIMAANSGALVGSQLLRGDDSPLYKRGFKVCLCLVSLGLLVAILQHIQYRLSNKRLEKRKEGEEESVESDETASKWRYTI</sequence>
<evidence type="ECO:0000256" key="3">
    <source>
        <dbReference type="ARBA" id="ARBA00022692"/>
    </source>
</evidence>
<dbReference type="Proteomes" id="UP001358614">
    <property type="component" value="Chromosome 1"/>
</dbReference>
<feature type="region of interest" description="Disordered" evidence="6">
    <location>
        <begin position="24"/>
        <end position="43"/>
    </location>
</feature>
<dbReference type="PANTHER" id="PTHR43791">
    <property type="entry name" value="PERMEASE-RELATED"/>
    <property type="match status" value="1"/>
</dbReference>
<feature type="transmembrane region" description="Helical" evidence="7">
    <location>
        <begin position="319"/>
        <end position="340"/>
    </location>
</feature>
<feature type="transmembrane region" description="Helical" evidence="7">
    <location>
        <begin position="381"/>
        <end position="400"/>
    </location>
</feature>
<keyword evidence="2" id="KW-0813">Transport</keyword>
<dbReference type="Gene3D" id="1.20.1250.20">
    <property type="entry name" value="MFS general substrate transporter like domains"/>
    <property type="match status" value="2"/>
</dbReference>
<reference evidence="9 10" key="1">
    <citation type="submission" date="2024-01" db="EMBL/GenBank/DDBJ databases">
        <title>Comparative genomics of Cryptococcus and Kwoniella reveals pathogenesis evolution and contrasting modes of karyotype evolution via chromosome fusion or intercentromeric recombination.</title>
        <authorList>
            <person name="Coelho M.A."/>
            <person name="David-Palma M."/>
            <person name="Shea T."/>
            <person name="Bowers K."/>
            <person name="McGinley-Smith S."/>
            <person name="Mohammad A.W."/>
            <person name="Gnirke A."/>
            <person name="Yurkov A.M."/>
            <person name="Nowrousian M."/>
            <person name="Sun S."/>
            <person name="Cuomo C.A."/>
            <person name="Heitman J."/>
        </authorList>
    </citation>
    <scope>NUCLEOTIDE SEQUENCE [LARGE SCALE GENOMIC DNA]</scope>
    <source>
        <strain evidence="9 10">PYCC6329</strain>
    </source>
</reference>
<feature type="transmembrane region" description="Helical" evidence="7">
    <location>
        <begin position="208"/>
        <end position="228"/>
    </location>
</feature>
<gene>
    <name evidence="9" type="ORF">V865_002435</name>
</gene>
<dbReference type="KEGG" id="ker:91101239"/>
<feature type="transmembrane region" description="Helical" evidence="7">
    <location>
        <begin position="352"/>
        <end position="375"/>
    </location>
</feature>
<feature type="transmembrane region" description="Helical" evidence="7">
    <location>
        <begin position="446"/>
        <end position="465"/>
    </location>
</feature>
<keyword evidence="3 7" id="KW-0812">Transmembrane</keyword>
<comment type="subcellular location">
    <subcellularLocation>
        <location evidence="1">Membrane</location>
        <topology evidence="1">Multi-pass membrane protein</topology>
    </subcellularLocation>
</comment>
<dbReference type="GO" id="GO:0022857">
    <property type="term" value="F:transmembrane transporter activity"/>
    <property type="evidence" value="ECO:0007669"/>
    <property type="project" value="InterPro"/>
</dbReference>
<evidence type="ECO:0000256" key="2">
    <source>
        <dbReference type="ARBA" id="ARBA00022448"/>
    </source>
</evidence>
<feature type="region of interest" description="Disordered" evidence="6">
    <location>
        <begin position="510"/>
        <end position="530"/>
    </location>
</feature>
<evidence type="ECO:0000313" key="9">
    <source>
        <dbReference type="EMBL" id="WWD04366.1"/>
    </source>
</evidence>
<evidence type="ECO:0000256" key="7">
    <source>
        <dbReference type="SAM" id="Phobius"/>
    </source>
</evidence>
<keyword evidence="5 7" id="KW-0472">Membrane</keyword>
<protein>
    <recommendedName>
        <fullName evidence="8">Major facilitator superfamily (MFS) profile domain-containing protein</fullName>
    </recommendedName>
</protein>